<dbReference type="RefSeq" id="WP_025344189.1">
    <property type="nucleotide sequence ID" value="NZ_CP017111.1"/>
</dbReference>
<feature type="domain" description="Cysteine-rich" evidence="1">
    <location>
        <begin position="128"/>
        <end position="223"/>
    </location>
</feature>
<evidence type="ECO:0000313" key="3">
    <source>
        <dbReference type="Proteomes" id="UP000094609"/>
    </source>
</evidence>
<gene>
    <name evidence="2" type="ORF">SHALO_1078</name>
</gene>
<dbReference type="STRING" id="1193502.SHALO_1078"/>
<name>A0A1D7TIL6_9BACT</name>
<dbReference type="KEGG" id="shal:SHALO_1078"/>
<dbReference type="GO" id="GO:0016491">
    <property type="term" value="F:oxidoreductase activity"/>
    <property type="evidence" value="ECO:0007669"/>
    <property type="project" value="UniProtKB-ARBA"/>
</dbReference>
<dbReference type="Pfam" id="PF02754">
    <property type="entry name" value="CCG"/>
    <property type="match status" value="2"/>
</dbReference>
<dbReference type="PANTHER" id="PTHR30296:SF0">
    <property type="entry name" value="LACTATE UTILIZATION PROTEIN A"/>
    <property type="match status" value="1"/>
</dbReference>
<accession>A0A1D7TIL6</accession>
<organism evidence="2 3">
    <name type="scientific">Sulfurospirillum halorespirans DSM 13726</name>
    <dbReference type="NCBI Taxonomy" id="1193502"/>
    <lineage>
        <taxon>Bacteria</taxon>
        <taxon>Pseudomonadati</taxon>
        <taxon>Campylobacterota</taxon>
        <taxon>Epsilonproteobacteria</taxon>
        <taxon>Campylobacterales</taxon>
        <taxon>Sulfurospirillaceae</taxon>
        <taxon>Sulfurospirillum</taxon>
    </lineage>
</organism>
<reference evidence="3" key="1">
    <citation type="submission" date="2016-08" db="EMBL/GenBank/DDBJ databases">
        <title>Complete genome sequence of the organohalide-respiring Epsilonproteobacterium Sulfurospirillum halorespirans.</title>
        <authorList>
            <person name="Goris T."/>
            <person name="Zimmermann J."/>
            <person name="Schenz B."/>
            <person name="Lemos M."/>
            <person name="Hackermueller J."/>
            <person name="Diekert G."/>
        </authorList>
    </citation>
    <scope>NUCLEOTIDE SEQUENCE [LARGE SCALE GENOMIC DNA]</scope>
    <source>
        <strain>DSM 13726</strain>
        <strain evidence="3">PCE-M2</strain>
    </source>
</reference>
<dbReference type="EMBL" id="CP017111">
    <property type="protein sequence ID" value="AOO64858.1"/>
    <property type="molecule type" value="Genomic_DNA"/>
</dbReference>
<dbReference type="Proteomes" id="UP000094609">
    <property type="component" value="Chromosome"/>
</dbReference>
<sequence length="247" mass="27525">MKIGLFIPCFMNELYPEASMATLKVLENLGLDVEYPLEQTCCGQAQANTGCAKETAVLAERFLKIFKDYDYIVAPSGSCVSMVRHNYAQFLEGREGFERMRSHTYELIEFLHDVIKPTSMNATFAHKVGIHNSCHAHRELGLASMSEKNVPEFSKIKNLLDKVGGISYSELTRKDECCGFGGTFAVSEEAMSVAMGRARLQDHLDAGSEYITAVDMSCLMHMQGVIDREKMPLKTIYIAQILAGDLQ</sequence>
<evidence type="ECO:0000259" key="1">
    <source>
        <dbReference type="Pfam" id="PF02754"/>
    </source>
</evidence>
<feature type="domain" description="Cysteine-rich" evidence="1">
    <location>
        <begin position="4"/>
        <end position="83"/>
    </location>
</feature>
<protein>
    <submittedName>
        <fullName evidence="2">Lactate utilization protein A</fullName>
    </submittedName>
</protein>
<dbReference type="PANTHER" id="PTHR30296">
    <property type="entry name" value="UNCHARACTERIZED PROTEIN YKGE"/>
    <property type="match status" value="1"/>
</dbReference>
<keyword evidence="3" id="KW-1185">Reference proteome</keyword>
<dbReference type="GO" id="GO:0005829">
    <property type="term" value="C:cytosol"/>
    <property type="evidence" value="ECO:0007669"/>
    <property type="project" value="TreeGrafter"/>
</dbReference>
<proteinExistence type="predicted"/>
<dbReference type="AlphaFoldDB" id="A0A1D7TIL6"/>
<evidence type="ECO:0000313" key="2">
    <source>
        <dbReference type="EMBL" id="AOO64858.1"/>
    </source>
</evidence>
<dbReference type="PATRIC" id="fig|1193502.14.peg.1093"/>
<dbReference type="InterPro" id="IPR004017">
    <property type="entry name" value="Cys_rich_dom"/>
</dbReference>